<evidence type="ECO:0000313" key="6">
    <source>
        <dbReference type="EMBL" id="ETW00109.1"/>
    </source>
</evidence>
<dbReference type="GO" id="GO:0016787">
    <property type="term" value="F:hydrolase activity"/>
    <property type="evidence" value="ECO:0007669"/>
    <property type="project" value="UniProtKB-KW"/>
</dbReference>
<name>A0A024U1H4_9STRA</name>
<accession>A0A024U1H4</accession>
<feature type="domain" description="Calcineurin-like phosphoesterase" evidence="5">
    <location>
        <begin position="23"/>
        <end position="257"/>
    </location>
</feature>
<evidence type="ECO:0000256" key="3">
    <source>
        <dbReference type="SAM" id="Phobius"/>
    </source>
</evidence>
<dbReference type="SUPFAM" id="SSF56300">
    <property type="entry name" value="Metallo-dependent phosphatases"/>
    <property type="match status" value="1"/>
</dbReference>
<sequence length="483" mass="53994">MTPQGLLRMTALLVAALCAHAKTILHISDVHLNITLESIEYGHDTSPRLFASALAYAKGVLQDPDLLLYTGDAVAHVKHNESILAKSVETGFNMVQDSFHLKNVTAILGNADCLHDYEFYITDTEETNPTIGMVDAPWKQALSPSHFKEFDTRGYLWYTIEPKLVLISLNTVPYSIKHSPNTKHLNDPFGQFAWLRATLHEVEANGSYAYIAGHIPPIIDSYGGESQWELKYLLSYKAIVRDFPSIIKAQLFGHVHSVEFRVPVETVVGGSPVGVPLFASGAISPMFGNNPSFTIWEYNEDTFDIEDFSVYATNLTTSDATALAWKKVFSAKAAYNLTTLSSSALHQLTHRFACSFCPEQDFITTYLARMKADDNLLNEYYRHSKADSQHLPVCVTTSCLDRVLCTQIWFDTEDQFLQCVDTRAAERAGIPSWLHPFPHSWVWSFVLWATVIAVAGGSAAFFVLRAHRRSKYQTIHGATAFEP</sequence>
<dbReference type="STRING" id="157072.A0A024U1H4"/>
<feature type="transmembrane region" description="Helical" evidence="3">
    <location>
        <begin position="441"/>
        <end position="464"/>
    </location>
</feature>
<evidence type="ECO:0000256" key="1">
    <source>
        <dbReference type="ARBA" id="ARBA00022801"/>
    </source>
</evidence>
<dbReference type="eggNOG" id="KOG3770">
    <property type="taxonomic scope" value="Eukaryota"/>
</dbReference>
<evidence type="ECO:0000259" key="5">
    <source>
        <dbReference type="Pfam" id="PF00149"/>
    </source>
</evidence>
<dbReference type="VEuPathDB" id="FungiDB:H310_07527"/>
<feature type="chain" id="PRO_5001534799" description="Calcineurin-like phosphoesterase domain-containing protein" evidence="4">
    <location>
        <begin position="22"/>
        <end position="483"/>
    </location>
</feature>
<dbReference type="RefSeq" id="XP_008871134.1">
    <property type="nucleotide sequence ID" value="XM_008872912.1"/>
</dbReference>
<keyword evidence="4" id="KW-0732">Signal</keyword>
<organism evidence="6">
    <name type="scientific">Aphanomyces invadans</name>
    <dbReference type="NCBI Taxonomy" id="157072"/>
    <lineage>
        <taxon>Eukaryota</taxon>
        <taxon>Sar</taxon>
        <taxon>Stramenopiles</taxon>
        <taxon>Oomycota</taxon>
        <taxon>Saprolegniomycetes</taxon>
        <taxon>Saprolegniales</taxon>
        <taxon>Verrucalvaceae</taxon>
        <taxon>Aphanomyces</taxon>
    </lineage>
</organism>
<keyword evidence="3" id="KW-0812">Transmembrane</keyword>
<dbReference type="GeneID" id="20084577"/>
<gene>
    <name evidence="6" type="ORF">H310_07527</name>
</gene>
<dbReference type="PANTHER" id="PTHR10340:SF57">
    <property type="entry name" value="METALLOPHOS DOMAIN-CONTAINING PROTEIN"/>
    <property type="match status" value="1"/>
</dbReference>
<dbReference type="Pfam" id="PF00149">
    <property type="entry name" value="Metallophos"/>
    <property type="match status" value="1"/>
</dbReference>
<dbReference type="OrthoDB" id="348678at2759"/>
<dbReference type="EMBL" id="KI913965">
    <property type="protein sequence ID" value="ETW00109.1"/>
    <property type="molecule type" value="Genomic_DNA"/>
</dbReference>
<protein>
    <recommendedName>
        <fullName evidence="5">Calcineurin-like phosphoesterase domain-containing protein</fullName>
    </recommendedName>
</protein>
<dbReference type="InterPro" id="IPR004843">
    <property type="entry name" value="Calcineurin-like_PHP"/>
</dbReference>
<dbReference type="AlphaFoldDB" id="A0A024U1H4"/>
<keyword evidence="3" id="KW-1133">Transmembrane helix</keyword>
<evidence type="ECO:0000256" key="2">
    <source>
        <dbReference type="ARBA" id="ARBA00023180"/>
    </source>
</evidence>
<dbReference type="Gene3D" id="3.60.21.10">
    <property type="match status" value="1"/>
</dbReference>
<keyword evidence="2" id="KW-0325">Glycoprotein</keyword>
<proteinExistence type="predicted"/>
<keyword evidence="1" id="KW-0378">Hydrolase</keyword>
<dbReference type="InterPro" id="IPR029052">
    <property type="entry name" value="Metallo-depent_PP-like"/>
</dbReference>
<dbReference type="PANTHER" id="PTHR10340">
    <property type="entry name" value="SPHINGOMYELIN PHOSPHODIESTERASE"/>
    <property type="match status" value="1"/>
</dbReference>
<feature type="signal peptide" evidence="4">
    <location>
        <begin position="1"/>
        <end position="21"/>
    </location>
</feature>
<evidence type="ECO:0000256" key="4">
    <source>
        <dbReference type="SAM" id="SignalP"/>
    </source>
</evidence>
<keyword evidence="3" id="KW-0472">Membrane</keyword>
<reference evidence="6" key="1">
    <citation type="submission" date="2013-12" db="EMBL/GenBank/DDBJ databases">
        <title>The Genome Sequence of Aphanomyces invadans NJM9701.</title>
        <authorList>
            <consortium name="The Broad Institute Genomics Platform"/>
            <person name="Russ C."/>
            <person name="Tyler B."/>
            <person name="van West P."/>
            <person name="Dieguez-Uribeondo J."/>
            <person name="Young S.K."/>
            <person name="Zeng Q."/>
            <person name="Gargeya S."/>
            <person name="Fitzgerald M."/>
            <person name="Abouelleil A."/>
            <person name="Alvarado L."/>
            <person name="Chapman S.B."/>
            <person name="Gainer-Dewar J."/>
            <person name="Goldberg J."/>
            <person name="Griggs A."/>
            <person name="Gujja S."/>
            <person name="Hansen M."/>
            <person name="Howarth C."/>
            <person name="Imamovic A."/>
            <person name="Ireland A."/>
            <person name="Larimer J."/>
            <person name="McCowan C."/>
            <person name="Murphy C."/>
            <person name="Pearson M."/>
            <person name="Poon T.W."/>
            <person name="Priest M."/>
            <person name="Roberts A."/>
            <person name="Saif S."/>
            <person name="Shea T."/>
            <person name="Sykes S."/>
            <person name="Wortman J."/>
            <person name="Nusbaum C."/>
            <person name="Birren B."/>
        </authorList>
    </citation>
    <scope>NUCLEOTIDE SEQUENCE [LARGE SCALE GENOMIC DNA]</scope>
    <source>
        <strain evidence="6">NJM9701</strain>
    </source>
</reference>